<dbReference type="EMBL" id="LPVY01000022">
    <property type="protein sequence ID" value="KZB61716.1"/>
    <property type="molecule type" value="Genomic_DNA"/>
</dbReference>
<proteinExistence type="inferred from homology"/>
<dbReference type="AlphaFoldDB" id="A0A154L143"/>
<organism evidence="4 5">
    <name type="scientific">Thalassospira lucentensis</name>
    <dbReference type="NCBI Taxonomy" id="168935"/>
    <lineage>
        <taxon>Bacteria</taxon>
        <taxon>Pseudomonadati</taxon>
        <taxon>Pseudomonadota</taxon>
        <taxon>Alphaproteobacteria</taxon>
        <taxon>Rhodospirillales</taxon>
        <taxon>Thalassospiraceae</taxon>
        <taxon>Thalassospira</taxon>
    </lineage>
</organism>
<dbReference type="PRINTS" id="PR00080">
    <property type="entry name" value="SDRFAMILY"/>
</dbReference>
<dbReference type="GO" id="GO:0016020">
    <property type="term" value="C:membrane"/>
    <property type="evidence" value="ECO:0007669"/>
    <property type="project" value="TreeGrafter"/>
</dbReference>
<dbReference type="InterPro" id="IPR020904">
    <property type="entry name" value="Sc_DH/Rdtase_CS"/>
</dbReference>
<dbReference type="Gene3D" id="3.40.50.720">
    <property type="entry name" value="NAD(P)-binding Rossmann-like Domain"/>
    <property type="match status" value="1"/>
</dbReference>
<accession>A0A154L143</accession>
<dbReference type="PRINTS" id="PR00081">
    <property type="entry name" value="GDHRDH"/>
</dbReference>
<evidence type="ECO:0000313" key="4">
    <source>
        <dbReference type="EMBL" id="KZB61716.1"/>
    </source>
</evidence>
<dbReference type="PANTHER" id="PTHR44196">
    <property type="entry name" value="DEHYDROGENASE/REDUCTASE SDR FAMILY MEMBER 7B"/>
    <property type="match status" value="1"/>
</dbReference>
<dbReference type="PROSITE" id="PS00061">
    <property type="entry name" value="ADH_SHORT"/>
    <property type="match status" value="1"/>
</dbReference>
<dbReference type="Pfam" id="PF00106">
    <property type="entry name" value="adh_short"/>
    <property type="match status" value="1"/>
</dbReference>
<keyword evidence="2" id="KW-0560">Oxidoreductase</keyword>
<dbReference type="InterPro" id="IPR002347">
    <property type="entry name" value="SDR_fam"/>
</dbReference>
<evidence type="ECO:0000313" key="5">
    <source>
        <dbReference type="Proteomes" id="UP000076335"/>
    </source>
</evidence>
<dbReference type="Proteomes" id="UP000076335">
    <property type="component" value="Unassembled WGS sequence"/>
</dbReference>
<dbReference type="SUPFAM" id="SSF51735">
    <property type="entry name" value="NAD(P)-binding Rossmann-fold domains"/>
    <property type="match status" value="1"/>
</dbReference>
<protein>
    <submittedName>
        <fullName evidence="4">AraC family transcriptional regulator</fullName>
    </submittedName>
</protein>
<dbReference type="GO" id="GO:0016491">
    <property type="term" value="F:oxidoreductase activity"/>
    <property type="evidence" value="ECO:0007669"/>
    <property type="project" value="UniProtKB-KW"/>
</dbReference>
<dbReference type="PIRSF" id="PIRSF000126">
    <property type="entry name" value="11-beta-HSD1"/>
    <property type="match status" value="1"/>
</dbReference>
<dbReference type="PANTHER" id="PTHR44196:SF2">
    <property type="entry name" value="SHORT-CHAIN DEHYDROGENASE-RELATED"/>
    <property type="match status" value="1"/>
</dbReference>
<dbReference type="RefSeq" id="WP_062953025.1">
    <property type="nucleotide sequence ID" value="NZ_LPVY01000022.1"/>
</dbReference>
<dbReference type="OrthoDB" id="9810734at2"/>
<dbReference type="InterPro" id="IPR036291">
    <property type="entry name" value="NAD(P)-bd_dom_sf"/>
</dbReference>
<evidence type="ECO:0000256" key="3">
    <source>
        <dbReference type="RuleBase" id="RU000363"/>
    </source>
</evidence>
<name>A0A154L143_9PROT</name>
<sequence length="269" mass="28292">MSKGTALVTGASSGIGAVYADRLAKRGYNLVLVARNAGRLEQLATDLSTQYGVAVTALPADLTNHDDLENVAARLATGDDLTLVVNSAGIGPNANVLASDPDSLRQLVFLNVDILHRLTLAAAHNFVDRGRGAIINIASVVPLMPERFNASYCASKAFVLSLTQSLAAEIGPRGVQMQAVLPGFTRTELFERAGLDINVIPPEMMMDAGDMVDAALAGFDQGELITIPSLADPAMWDAMETARHAIAPFLSLAQPAPRYANLAKTGEPA</sequence>
<dbReference type="CDD" id="cd05233">
    <property type="entry name" value="SDR_c"/>
    <property type="match status" value="1"/>
</dbReference>
<evidence type="ECO:0000256" key="1">
    <source>
        <dbReference type="ARBA" id="ARBA00006484"/>
    </source>
</evidence>
<comment type="similarity">
    <text evidence="1 3">Belongs to the short-chain dehydrogenases/reductases (SDR) family.</text>
</comment>
<evidence type="ECO:0000256" key="2">
    <source>
        <dbReference type="ARBA" id="ARBA00023002"/>
    </source>
</evidence>
<gene>
    <name evidence="4" type="ORF">AUP42_05545</name>
</gene>
<reference evidence="4 5" key="1">
    <citation type="submission" date="2015-12" db="EMBL/GenBank/DDBJ databases">
        <title>Genome sequence of Thalassospira lucentensis MCCC 1A02072.</title>
        <authorList>
            <person name="Lu L."/>
            <person name="Lai Q."/>
            <person name="Shao Z."/>
            <person name="Qian P."/>
        </authorList>
    </citation>
    <scope>NUCLEOTIDE SEQUENCE [LARGE SCALE GENOMIC DNA]</scope>
    <source>
        <strain evidence="4 5">MCCC 1A02072</strain>
    </source>
</reference>
<comment type="caution">
    <text evidence="4">The sequence shown here is derived from an EMBL/GenBank/DDBJ whole genome shotgun (WGS) entry which is preliminary data.</text>
</comment>